<sequence>MARRKEEMADEFAKVKSRLDSLQQELQTVLQDITVARSHGQVREESSSSEKPLSEKEYKEYLSKIKVRSTLYKAKKAQISALISESGILARTIDILNQYYDAIPSADFADRFATSVGQMQFADIARVETAQQINDAFGSDIVVIHINYLE</sequence>
<dbReference type="PANTHER" id="PTHR15614">
    <property type="entry name" value="INTRAFLAGELLAR TRANSPORT PROTEIN 81 HOMOLOG"/>
    <property type="match status" value="1"/>
</dbReference>
<feature type="coiled-coil region" evidence="1">
    <location>
        <begin position="5"/>
        <end position="32"/>
    </location>
</feature>
<dbReference type="AlphaFoldDB" id="A0A6H5G406"/>
<reference evidence="2 3" key="1">
    <citation type="submission" date="2020-02" db="EMBL/GenBank/DDBJ databases">
        <authorList>
            <person name="Ferguson B K."/>
        </authorList>
    </citation>
    <scope>NUCLEOTIDE SEQUENCE [LARGE SCALE GENOMIC DNA]</scope>
</reference>
<keyword evidence="3" id="KW-1185">Reference proteome</keyword>
<keyword evidence="1" id="KW-0175">Coiled coil</keyword>
<protein>
    <submittedName>
        <fullName evidence="2">Uncharacterized protein</fullName>
    </submittedName>
</protein>
<dbReference type="GO" id="GO:0036064">
    <property type="term" value="C:ciliary basal body"/>
    <property type="evidence" value="ECO:0007669"/>
    <property type="project" value="TreeGrafter"/>
</dbReference>
<evidence type="ECO:0000313" key="3">
    <source>
        <dbReference type="Proteomes" id="UP000479000"/>
    </source>
</evidence>
<dbReference type="InterPro" id="IPR029600">
    <property type="entry name" value="IFT81"/>
</dbReference>
<organism evidence="2 3">
    <name type="scientific">Nesidiocoris tenuis</name>
    <dbReference type="NCBI Taxonomy" id="355587"/>
    <lineage>
        <taxon>Eukaryota</taxon>
        <taxon>Metazoa</taxon>
        <taxon>Ecdysozoa</taxon>
        <taxon>Arthropoda</taxon>
        <taxon>Hexapoda</taxon>
        <taxon>Insecta</taxon>
        <taxon>Pterygota</taxon>
        <taxon>Neoptera</taxon>
        <taxon>Paraneoptera</taxon>
        <taxon>Hemiptera</taxon>
        <taxon>Heteroptera</taxon>
        <taxon>Panheteroptera</taxon>
        <taxon>Cimicomorpha</taxon>
        <taxon>Miridae</taxon>
        <taxon>Dicyphina</taxon>
        <taxon>Nesidiocoris</taxon>
    </lineage>
</organism>
<dbReference type="GO" id="GO:0030992">
    <property type="term" value="C:intraciliary transport particle B"/>
    <property type="evidence" value="ECO:0007669"/>
    <property type="project" value="InterPro"/>
</dbReference>
<dbReference type="PANTHER" id="PTHR15614:SF2">
    <property type="entry name" value="INTRAFLAGELLAR TRANSPORT PROTEIN 81 HOMOLOG"/>
    <property type="match status" value="1"/>
</dbReference>
<evidence type="ECO:0000256" key="1">
    <source>
        <dbReference type="SAM" id="Coils"/>
    </source>
</evidence>
<dbReference type="GO" id="GO:0060271">
    <property type="term" value="P:cilium assembly"/>
    <property type="evidence" value="ECO:0007669"/>
    <property type="project" value="InterPro"/>
</dbReference>
<evidence type="ECO:0000313" key="2">
    <source>
        <dbReference type="EMBL" id="CAA9996698.1"/>
    </source>
</evidence>
<gene>
    <name evidence="2" type="ORF">NTEN_LOCUS3157</name>
</gene>
<dbReference type="GO" id="GO:0042073">
    <property type="term" value="P:intraciliary transport"/>
    <property type="evidence" value="ECO:0007669"/>
    <property type="project" value="InterPro"/>
</dbReference>
<feature type="non-terminal residue" evidence="2">
    <location>
        <position position="150"/>
    </location>
</feature>
<dbReference type="EMBL" id="CADCXU010004839">
    <property type="protein sequence ID" value="CAA9996698.1"/>
    <property type="molecule type" value="Genomic_DNA"/>
</dbReference>
<dbReference type="GO" id="GO:0015631">
    <property type="term" value="F:tubulin binding"/>
    <property type="evidence" value="ECO:0007669"/>
    <property type="project" value="InterPro"/>
</dbReference>
<accession>A0A6H5G406</accession>
<dbReference type="Proteomes" id="UP000479000">
    <property type="component" value="Unassembled WGS sequence"/>
</dbReference>
<proteinExistence type="predicted"/>
<dbReference type="OrthoDB" id="276029at2759"/>
<name>A0A6H5G406_9HEMI</name>